<protein>
    <submittedName>
        <fullName evidence="2">F-box protein-like</fullName>
    </submittedName>
</protein>
<dbReference type="PANTHER" id="PTHR31900:SF27">
    <property type="entry name" value="FBD DOMAIN-CONTAINING PROTEIN"/>
    <property type="match status" value="1"/>
</dbReference>
<dbReference type="InterPro" id="IPR050232">
    <property type="entry name" value="FBL13/AtMIF1-like"/>
</dbReference>
<dbReference type="InterPro" id="IPR055411">
    <property type="entry name" value="LRR_FXL15/At3g58940/PEG3-like"/>
</dbReference>
<organism evidence="2 3">
    <name type="scientific">Rhynchospora pubera</name>
    <dbReference type="NCBI Taxonomy" id="906938"/>
    <lineage>
        <taxon>Eukaryota</taxon>
        <taxon>Viridiplantae</taxon>
        <taxon>Streptophyta</taxon>
        <taxon>Embryophyta</taxon>
        <taxon>Tracheophyta</taxon>
        <taxon>Spermatophyta</taxon>
        <taxon>Magnoliopsida</taxon>
        <taxon>Liliopsida</taxon>
        <taxon>Poales</taxon>
        <taxon>Cyperaceae</taxon>
        <taxon>Cyperoideae</taxon>
        <taxon>Rhynchosporeae</taxon>
        <taxon>Rhynchospora</taxon>
    </lineage>
</organism>
<comment type="caution">
    <text evidence="2">The sequence shown here is derived from an EMBL/GenBank/DDBJ whole genome shotgun (WGS) entry which is preliminary data.</text>
</comment>
<dbReference type="SUPFAM" id="SSF81383">
    <property type="entry name" value="F-box domain"/>
    <property type="match status" value="1"/>
</dbReference>
<dbReference type="PROSITE" id="PS50181">
    <property type="entry name" value="FBOX"/>
    <property type="match status" value="1"/>
</dbReference>
<dbReference type="Pfam" id="PF24758">
    <property type="entry name" value="LRR_At5g56370"/>
    <property type="match status" value="1"/>
</dbReference>
<dbReference type="SUPFAM" id="SSF52047">
    <property type="entry name" value="RNI-like"/>
    <property type="match status" value="1"/>
</dbReference>
<proteinExistence type="predicted"/>
<sequence>MADADRFSSLPFEIKIHILTHLEIKDAIRTSILARSWHHLWTHLPCLYLCNTRETLGNNWIQRAYHLASSLQGPIHWFQLRHYSYRLWPAGDSVFIQNLVDLLHQKGGVKMLDLFFDSDVKEVIRLPSFHSLYMLKLRGCHVGLPTGFQGFRCLETLIMCFVRISNDDLNLLLRTSKNLTSLVISNCYASGDPLSIDFSLPFLRHLEFRGGFSAVEKVLVVSAPRLKQAVIGLHYVDYGRNYVDYSSQNLAQMMLLLVTSVTTVYSLELSFDVLRCFSLVALPFNFTFSCLRCLKFPLNVDTVNKRMCDAFLWLLRSMPFLEELTVELKIKHYYDQADTVVILMKELLVKKHDGFACLERTVTSVTIKMFQLDVTTSIPIIQFFLLNAKVLKLLKIQHVGGAYDASVRPSMIEEIQKAEVTSSRAKVMISDSMSNKCFV</sequence>
<feature type="domain" description="F-box" evidence="1">
    <location>
        <begin position="4"/>
        <end position="40"/>
    </location>
</feature>
<evidence type="ECO:0000313" key="3">
    <source>
        <dbReference type="Proteomes" id="UP001140206"/>
    </source>
</evidence>
<reference evidence="2" key="1">
    <citation type="submission" date="2022-08" db="EMBL/GenBank/DDBJ databases">
        <authorList>
            <person name="Marques A."/>
        </authorList>
    </citation>
    <scope>NUCLEOTIDE SEQUENCE</scope>
    <source>
        <strain evidence="2">RhyPub2mFocal</strain>
        <tissue evidence="2">Leaves</tissue>
    </source>
</reference>
<evidence type="ECO:0000259" key="1">
    <source>
        <dbReference type="PROSITE" id="PS50181"/>
    </source>
</evidence>
<dbReference type="Pfam" id="PF00646">
    <property type="entry name" value="F-box"/>
    <property type="match status" value="1"/>
</dbReference>
<name>A0AAV8GVF9_9POAL</name>
<dbReference type="Proteomes" id="UP001140206">
    <property type="component" value="Chromosome 1"/>
</dbReference>
<gene>
    <name evidence="2" type="ORF">LUZ62_020940</name>
</gene>
<dbReference type="AlphaFoldDB" id="A0AAV8GVF9"/>
<dbReference type="Gene3D" id="3.80.10.10">
    <property type="entry name" value="Ribonuclease Inhibitor"/>
    <property type="match status" value="1"/>
</dbReference>
<dbReference type="InterPro" id="IPR032675">
    <property type="entry name" value="LRR_dom_sf"/>
</dbReference>
<dbReference type="EMBL" id="JAMFTS010000001">
    <property type="protein sequence ID" value="KAJ4808374.1"/>
    <property type="molecule type" value="Genomic_DNA"/>
</dbReference>
<dbReference type="InterPro" id="IPR001810">
    <property type="entry name" value="F-box_dom"/>
</dbReference>
<dbReference type="PANTHER" id="PTHR31900">
    <property type="entry name" value="F-BOX/RNI SUPERFAMILY PROTEIN-RELATED"/>
    <property type="match status" value="1"/>
</dbReference>
<evidence type="ECO:0000313" key="2">
    <source>
        <dbReference type="EMBL" id="KAJ4808374.1"/>
    </source>
</evidence>
<dbReference type="InterPro" id="IPR036047">
    <property type="entry name" value="F-box-like_dom_sf"/>
</dbReference>
<keyword evidence="3" id="KW-1185">Reference proteome</keyword>
<accession>A0AAV8GVF9</accession>